<evidence type="ECO:0000313" key="4">
    <source>
        <dbReference type="Proteomes" id="UP000315321"/>
    </source>
</evidence>
<sequence>MMGDRDKTDGQGDSGRPDLSDAELTGRLRGLGSALDKVHAERKVEEARSAVPDRTSASAGMTLAFRLGSEFVAGVLVGAGLGWGFDYLVGTSPWGMIVFLLLGFGASVMNMMRAAGETGRKTPPKGGA</sequence>
<organism evidence="3 4">
    <name type="scientific">Ancylobacter moscoviensis</name>
    <dbReference type="NCBI Taxonomy" id="2597768"/>
    <lineage>
        <taxon>Bacteria</taxon>
        <taxon>Pseudomonadati</taxon>
        <taxon>Pseudomonadota</taxon>
        <taxon>Alphaproteobacteria</taxon>
        <taxon>Hyphomicrobiales</taxon>
        <taxon>Xanthobacteraceae</taxon>
        <taxon>Ancylobacter</taxon>
    </lineage>
</organism>
<feature type="region of interest" description="Disordered" evidence="1">
    <location>
        <begin position="1"/>
        <end position="23"/>
    </location>
</feature>
<reference evidence="3 4" key="1">
    <citation type="submission" date="2019-07" db="EMBL/GenBank/DDBJ databases">
        <authorList>
            <person name="Grouzdev D.S."/>
        </authorList>
    </citation>
    <scope>NUCLEOTIDE SEQUENCE [LARGE SCALE GENOMIC DNA]</scope>
    <source>
        <strain evidence="3 4">3C</strain>
    </source>
</reference>
<dbReference type="InterPro" id="IPR032820">
    <property type="entry name" value="ATPase_put"/>
</dbReference>
<protein>
    <submittedName>
        <fullName evidence="3">F0F1 ATP synthase assembly protein I</fullName>
    </submittedName>
</protein>
<keyword evidence="2" id="KW-0812">Transmembrane</keyword>
<evidence type="ECO:0000256" key="1">
    <source>
        <dbReference type="SAM" id="MobiDB-lite"/>
    </source>
</evidence>
<feature type="transmembrane region" description="Helical" evidence="2">
    <location>
        <begin position="63"/>
        <end position="85"/>
    </location>
</feature>
<keyword evidence="2" id="KW-0472">Membrane</keyword>
<comment type="caution">
    <text evidence="3">The sequence shown here is derived from an EMBL/GenBank/DDBJ whole genome shotgun (WGS) entry which is preliminary data.</text>
</comment>
<keyword evidence="4" id="KW-1185">Reference proteome</keyword>
<gene>
    <name evidence="3" type="ORF">FO470_04595</name>
</gene>
<accession>A0ABY3DWK2</accession>
<dbReference type="Proteomes" id="UP000315321">
    <property type="component" value="Unassembled WGS sequence"/>
</dbReference>
<evidence type="ECO:0000313" key="3">
    <source>
        <dbReference type="EMBL" id="TSJ64545.1"/>
    </source>
</evidence>
<dbReference type="Pfam" id="PF09527">
    <property type="entry name" value="ATPase_gene1"/>
    <property type="match status" value="1"/>
</dbReference>
<proteinExistence type="predicted"/>
<feature type="compositionally biased region" description="Basic and acidic residues" evidence="1">
    <location>
        <begin position="1"/>
        <end position="19"/>
    </location>
</feature>
<name>A0ABY3DWK2_9HYPH</name>
<dbReference type="EMBL" id="VMBP01000001">
    <property type="protein sequence ID" value="TSJ64545.1"/>
    <property type="molecule type" value="Genomic_DNA"/>
</dbReference>
<evidence type="ECO:0000256" key="2">
    <source>
        <dbReference type="SAM" id="Phobius"/>
    </source>
</evidence>
<keyword evidence="2" id="KW-1133">Transmembrane helix</keyword>
<feature type="transmembrane region" description="Helical" evidence="2">
    <location>
        <begin position="91"/>
        <end position="112"/>
    </location>
</feature>